<sequence>MSPESKQAFFERQERNIALHGFTTVSVVGEAHSFSYTVGLHKSYHHPEMLVFGLPPKIAQGVLSDIARKVKEGEPFNLSKPNDKLLEDCNVFFVEVPKSAFSNYVLSAIRFNGEQDFSLFQIVWPSGLDNRYPWDLEADPEFVASQPVLGVPAFKS</sequence>
<comment type="caution">
    <text evidence="1">The sequence shown here is derived from an EMBL/GenBank/DDBJ whole genome shotgun (WGS) entry which is preliminary data.</text>
</comment>
<name>A0A5R8KFQ7_9BACT</name>
<dbReference type="InterPro" id="IPR025358">
    <property type="entry name" value="DUF4262"/>
</dbReference>
<dbReference type="Pfam" id="PF14081">
    <property type="entry name" value="DUF4262"/>
    <property type="match status" value="1"/>
</dbReference>
<accession>A0A5R8KFQ7</accession>
<reference evidence="1 2" key="1">
    <citation type="submission" date="2019-05" db="EMBL/GenBank/DDBJ databases">
        <title>Verrucobacter flavum gen. nov., sp. nov. a new member of the family Verrucomicrobiaceae.</title>
        <authorList>
            <person name="Szuroczki S."/>
            <person name="Abbaszade G."/>
            <person name="Szabo A."/>
            <person name="Felfoldi T."/>
            <person name="Schumann P."/>
            <person name="Boka K."/>
            <person name="Keki Z."/>
            <person name="Toumi M."/>
            <person name="Toth E."/>
        </authorList>
    </citation>
    <scope>NUCLEOTIDE SEQUENCE [LARGE SCALE GENOMIC DNA]</scope>
    <source>
        <strain evidence="1 2">MG-N-17</strain>
    </source>
</reference>
<dbReference type="Proteomes" id="UP000306196">
    <property type="component" value="Unassembled WGS sequence"/>
</dbReference>
<evidence type="ECO:0000313" key="2">
    <source>
        <dbReference type="Proteomes" id="UP000306196"/>
    </source>
</evidence>
<dbReference type="EMBL" id="VAUV01000007">
    <property type="protein sequence ID" value="TLD70795.1"/>
    <property type="molecule type" value="Genomic_DNA"/>
</dbReference>
<dbReference type="RefSeq" id="WP_138086266.1">
    <property type="nucleotide sequence ID" value="NZ_VAUV01000007.1"/>
</dbReference>
<proteinExistence type="predicted"/>
<dbReference type="OrthoDB" id="9793188at2"/>
<gene>
    <name evidence="1" type="ORF">FEM03_10830</name>
</gene>
<keyword evidence="2" id="KW-1185">Reference proteome</keyword>
<evidence type="ECO:0000313" key="1">
    <source>
        <dbReference type="EMBL" id="TLD70795.1"/>
    </source>
</evidence>
<dbReference type="AlphaFoldDB" id="A0A5R8KFQ7"/>
<protein>
    <submittedName>
        <fullName evidence="1">DUF4262 domain-containing protein</fullName>
    </submittedName>
</protein>
<organism evidence="1 2">
    <name type="scientific">Phragmitibacter flavus</name>
    <dbReference type="NCBI Taxonomy" id="2576071"/>
    <lineage>
        <taxon>Bacteria</taxon>
        <taxon>Pseudomonadati</taxon>
        <taxon>Verrucomicrobiota</taxon>
        <taxon>Verrucomicrobiia</taxon>
        <taxon>Verrucomicrobiales</taxon>
        <taxon>Verrucomicrobiaceae</taxon>
        <taxon>Phragmitibacter</taxon>
    </lineage>
</organism>